<evidence type="ECO:0000313" key="6">
    <source>
        <dbReference type="RefSeq" id="XP_013062924.2"/>
    </source>
</evidence>
<organism evidence="4 6">
    <name type="scientific">Biomphalaria glabrata</name>
    <name type="common">Bloodfluke planorb</name>
    <name type="synonym">Freshwater snail</name>
    <dbReference type="NCBI Taxonomy" id="6526"/>
    <lineage>
        <taxon>Eukaryota</taxon>
        <taxon>Metazoa</taxon>
        <taxon>Spiralia</taxon>
        <taxon>Lophotrochozoa</taxon>
        <taxon>Mollusca</taxon>
        <taxon>Gastropoda</taxon>
        <taxon>Heterobranchia</taxon>
        <taxon>Euthyneura</taxon>
        <taxon>Panpulmonata</taxon>
        <taxon>Hygrophila</taxon>
        <taxon>Lymnaeoidea</taxon>
        <taxon>Planorbidae</taxon>
        <taxon>Biomphalaria</taxon>
    </lineage>
</organism>
<feature type="compositionally biased region" description="Basic and acidic residues" evidence="2">
    <location>
        <begin position="828"/>
        <end position="838"/>
    </location>
</feature>
<sequence length="858" mass="95921">MDDPVLHVIVVGFHHKKGCQVEFSYPPLIEGNSVESNEIPEEWKHIPSLALPDGAHNFLKDTVYFLLPGRSNTPQTVYAVSCYRQMDAKDLINKTADVTRSTVQKSVCVLSRLPLFGLIKAKLELITHAYFDEKDFSQVSLLEQTYKNLNSSLTRSLLEGTQVFLGLSARDLVATYKHKVIVLFKLLMLERRVLFFGSPVELLCPTLLGFLSLFPGMLENGLHQACNQWSDKKLSPTLAVVNFQPDLEENEQFLEVCYHETIPETPLSEVLGHLHNSGMNLTAGGDTNYTSLDINDEDIVKQNSSEAPEPLSIPRDSSFEKRSHRKTGSETTGSRSRSASSNDSDKLTVHAFNKAKRQFSVDESKLYSSNERDKYVFDNSPLVNMKNITQIEKVQMEDVKQGDYLTSDHKFIEVDDNSNAVDSGRKQHANSLTLHSTKIRQDTEEVIEDLDSPESISKIDKEDCFSWEQDHLHLSFDHDAAAQEANKPGTATPSSSMSESRDSISASDSGKESSVSEEILNVATTLEAGTNSSIVTIKKPVNESSPRAKSKALKDKLSSAFGKKKSKNKLGNENQNKHEGDVVLQQDQFGHPLAIFTRGSVCHPYLSLQYHDILTDVNIRSFVLGATNILFKQRRQLLDAFVEVTEGKVDIRDKELVKQLSLTTADLRFADYLVKTVTEDRPGLFLDGTEWEGSDEWVRAQFKHYLNSLLSTVLADDHKLLEDFGVSFLAAWKTTHNFRYWKEVEHPAIQDIAPGHPFQGNLSMADVRVRFNHTLQSTERGRKLNAAVVQTGKYVVQTGKAFGGAFTSAKSAVSGWFSSWRHNDKIQDVDQEPSHESDNLPVLSNETVASSSNGEVTT</sequence>
<feature type="region of interest" description="Disordered" evidence="2">
    <location>
        <begin position="483"/>
        <end position="516"/>
    </location>
</feature>
<evidence type="ECO:0000256" key="1">
    <source>
        <dbReference type="ARBA" id="ARBA00038178"/>
    </source>
</evidence>
<dbReference type="Pfam" id="PF09794">
    <property type="entry name" value="Avl9"/>
    <property type="match status" value="1"/>
</dbReference>
<evidence type="ECO:0000256" key="2">
    <source>
        <dbReference type="SAM" id="MobiDB-lite"/>
    </source>
</evidence>
<dbReference type="GO" id="GO:0005737">
    <property type="term" value="C:cytoplasm"/>
    <property type="evidence" value="ECO:0007669"/>
    <property type="project" value="TreeGrafter"/>
</dbReference>
<dbReference type="Proteomes" id="UP001165740">
    <property type="component" value="Chromosome 1"/>
</dbReference>
<feature type="region of interest" description="Disordered" evidence="2">
    <location>
        <begin position="301"/>
        <end position="346"/>
    </location>
</feature>
<dbReference type="OMA" id="IRTQFRV"/>
<dbReference type="RefSeq" id="XP_013062922.2">
    <property type="nucleotide sequence ID" value="XM_013207468.2"/>
</dbReference>
<dbReference type="KEGG" id="bgt:106052164"/>
<feature type="compositionally biased region" description="Low complexity" evidence="2">
    <location>
        <begin position="329"/>
        <end position="342"/>
    </location>
</feature>
<feature type="region of interest" description="Disordered" evidence="2">
    <location>
        <begin position="828"/>
        <end position="858"/>
    </location>
</feature>
<proteinExistence type="inferred from homology"/>
<evidence type="ECO:0000259" key="3">
    <source>
        <dbReference type="PROSITE" id="PS50211"/>
    </source>
</evidence>
<keyword evidence="4" id="KW-1185">Reference proteome</keyword>
<gene>
    <name evidence="5 6" type="primary">LOC106052164</name>
</gene>
<dbReference type="AlphaFoldDB" id="A0A9U8DVD0"/>
<dbReference type="PROSITE" id="PS50211">
    <property type="entry name" value="DENN"/>
    <property type="match status" value="1"/>
</dbReference>
<dbReference type="OrthoDB" id="26278at2759"/>
<dbReference type="PANTHER" id="PTHR31017:SF1">
    <property type="entry name" value="LATE SECRETORY PATHWAY PROTEIN AVL9 HOMOLOG"/>
    <property type="match status" value="1"/>
</dbReference>
<protein>
    <submittedName>
        <fullName evidence="5 6">Late secretory pathway protein AVL9 homolog isoform X1</fullName>
    </submittedName>
</protein>
<dbReference type="PANTHER" id="PTHR31017">
    <property type="entry name" value="LATE SECRETORY PATHWAY PROTEIN AVL9-RELATED"/>
    <property type="match status" value="1"/>
</dbReference>
<dbReference type="InterPro" id="IPR037516">
    <property type="entry name" value="Tripartite_DENN"/>
</dbReference>
<evidence type="ECO:0000313" key="4">
    <source>
        <dbReference type="Proteomes" id="UP001165740"/>
    </source>
</evidence>
<comment type="similarity">
    <text evidence="1">Belongs to the AVL9 family.</text>
</comment>
<evidence type="ECO:0000313" key="5">
    <source>
        <dbReference type="RefSeq" id="XP_013062922.2"/>
    </source>
</evidence>
<feature type="compositionally biased region" description="Low complexity" evidence="2">
    <location>
        <begin position="494"/>
        <end position="508"/>
    </location>
</feature>
<feature type="domain" description="UDENN" evidence="3">
    <location>
        <begin position="6"/>
        <end position="444"/>
    </location>
</feature>
<dbReference type="InterPro" id="IPR018307">
    <property type="entry name" value="ABL9/DENND6_dom"/>
</dbReference>
<name>A0A9U8DVD0_BIOGL</name>
<dbReference type="RefSeq" id="XP_013062924.2">
    <property type="nucleotide sequence ID" value="XM_013207470.2"/>
</dbReference>
<dbReference type="InterPro" id="IPR051731">
    <property type="entry name" value="DENND11/AVL9_GEFs"/>
</dbReference>
<feature type="compositionally biased region" description="Polar residues" evidence="2">
    <location>
        <begin position="842"/>
        <end position="858"/>
    </location>
</feature>
<accession>A0A9U8DVD0</accession>
<dbReference type="GeneID" id="106052164"/>
<reference evidence="5 6" key="1">
    <citation type="submission" date="2025-04" db="UniProtKB">
        <authorList>
            <consortium name="RefSeq"/>
        </authorList>
    </citation>
    <scope>IDENTIFICATION</scope>
</reference>